<gene>
    <name evidence="6" type="ORF">GCM10009864_06450</name>
</gene>
<feature type="domain" description="Erythromycin biosynthesis protein CIII-like C-terminal" evidence="4">
    <location>
        <begin position="238"/>
        <end position="379"/>
    </location>
</feature>
<feature type="domain" description="Erythromycin biosynthesis protein CIII-like N-terminal" evidence="5">
    <location>
        <begin position="23"/>
        <end position="220"/>
    </location>
</feature>
<keyword evidence="2" id="KW-0328">Glycosyltransferase</keyword>
<protein>
    <submittedName>
        <fullName evidence="6">Glycosyltransferase</fullName>
    </submittedName>
</protein>
<dbReference type="CDD" id="cd03784">
    <property type="entry name" value="GT1_Gtf-like"/>
    <property type="match status" value="1"/>
</dbReference>
<comment type="similarity">
    <text evidence="1">Belongs to the glycosyltransferase 28 family.</text>
</comment>
<dbReference type="Pfam" id="PF21036">
    <property type="entry name" value="EryCIII-like_N"/>
    <property type="match status" value="1"/>
</dbReference>
<dbReference type="Pfam" id="PF06722">
    <property type="entry name" value="EryCIII-like_C"/>
    <property type="match status" value="1"/>
</dbReference>
<accession>A0ABP6DN54</accession>
<proteinExistence type="inferred from homology"/>
<evidence type="ECO:0000256" key="2">
    <source>
        <dbReference type="ARBA" id="ARBA00022676"/>
    </source>
</evidence>
<dbReference type="PANTHER" id="PTHR48050">
    <property type="entry name" value="STEROL 3-BETA-GLUCOSYLTRANSFERASE"/>
    <property type="match status" value="1"/>
</dbReference>
<organism evidence="6 7">
    <name type="scientific">Streptomyces lunalinharesii</name>
    <dbReference type="NCBI Taxonomy" id="333384"/>
    <lineage>
        <taxon>Bacteria</taxon>
        <taxon>Bacillati</taxon>
        <taxon>Actinomycetota</taxon>
        <taxon>Actinomycetes</taxon>
        <taxon>Kitasatosporales</taxon>
        <taxon>Streptomycetaceae</taxon>
        <taxon>Streptomyces</taxon>
    </lineage>
</organism>
<dbReference type="RefSeq" id="WP_344573304.1">
    <property type="nucleotide sequence ID" value="NZ_BAAARK010000001.1"/>
</dbReference>
<name>A0ABP6DN54_9ACTN</name>
<dbReference type="InterPro" id="IPR010610">
    <property type="entry name" value="EryCIII-like_C"/>
</dbReference>
<keyword evidence="3" id="KW-0808">Transferase</keyword>
<evidence type="ECO:0000313" key="7">
    <source>
        <dbReference type="Proteomes" id="UP001500994"/>
    </source>
</evidence>
<dbReference type="Gene3D" id="3.40.50.2000">
    <property type="entry name" value="Glycogen Phosphorylase B"/>
    <property type="match status" value="2"/>
</dbReference>
<dbReference type="InterPro" id="IPR048284">
    <property type="entry name" value="EryCIII-like_N"/>
</dbReference>
<evidence type="ECO:0000259" key="5">
    <source>
        <dbReference type="Pfam" id="PF21036"/>
    </source>
</evidence>
<evidence type="ECO:0000313" key="6">
    <source>
        <dbReference type="EMBL" id="GAA2646601.1"/>
    </source>
</evidence>
<evidence type="ECO:0000256" key="1">
    <source>
        <dbReference type="ARBA" id="ARBA00006962"/>
    </source>
</evidence>
<dbReference type="InterPro" id="IPR050426">
    <property type="entry name" value="Glycosyltransferase_28"/>
</dbReference>
<dbReference type="EMBL" id="BAAARK010000001">
    <property type="protein sequence ID" value="GAA2646601.1"/>
    <property type="molecule type" value="Genomic_DNA"/>
</dbReference>
<comment type="caution">
    <text evidence="6">The sequence shown here is derived from an EMBL/GenBank/DDBJ whole genome shotgun (WGS) entry which is preliminary data.</text>
</comment>
<reference evidence="7" key="1">
    <citation type="journal article" date="2019" name="Int. J. Syst. Evol. Microbiol.">
        <title>The Global Catalogue of Microorganisms (GCM) 10K type strain sequencing project: providing services to taxonomists for standard genome sequencing and annotation.</title>
        <authorList>
            <consortium name="The Broad Institute Genomics Platform"/>
            <consortium name="The Broad Institute Genome Sequencing Center for Infectious Disease"/>
            <person name="Wu L."/>
            <person name="Ma J."/>
        </authorList>
    </citation>
    <scope>NUCLEOTIDE SEQUENCE [LARGE SCALE GENOMIC DNA]</scope>
    <source>
        <strain evidence="7">JCM 16374</strain>
    </source>
</reference>
<sequence length="394" mass="41991">MRILFVTGGGPATVFALAPLATAARGAGHEVFMAGNADLLPAITASALPAVSSTDLPVQHFTTQDRAGRPVDSPLGKSLAEQGHFTGRWFGRLAAASLPALREFSKHRRPDLIVGGTTSYAAALLAADLGVPYVRQAWDAIDAHHIHPGADEELQPELAELGRDRLPEPDLFLDVCPPSLRPRHAVPATPLRFVLGNQHRPLKPWMYTRSDRPRICLTAGSQVTRDARHRLYEFLTRALAELTPLGAEVLVAAPDALAPDLHAQHPDVHAGWVPLDVVAPTCDLLVHHGGGVTSLTGMCAGTPQVIVPGAEMLAGAARALADYGAALTLPTGDDTPGALGRACRQMLADDAPRKRARALREEIQALPTPVATVRVLEDLTRRQPPAWPRPSTPL</sequence>
<evidence type="ECO:0000256" key="3">
    <source>
        <dbReference type="ARBA" id="ARBA00022679"/>
    </source>
</evidence>
<dbReference type="SUPFAM" id="SSF53756">
    <property type="entry name" value="UDP-Glycosyltransferase/glycogen phosphorylase"/>
    <property type="match status" value="1"/>
</dbReference>
<keyword evidence="7" id="KW-1185">Reference proteome</keyword>
<dbReference type="InterPro" id="IPR002213">
    <property type="entry name" value="UDP_glucos_trans"/>
</dbReference>
<dbReference type="Proteomes" id="UP001500994">
    <property type="component" value="Unassembled WGS sequence"/>
</dbReference>
<evidence type="ECO:0000259" key="4">
    <source>
        <dbReference type="Pfam" id="PF06722"/>
    </source>
</evidence>
<dbReference type="PANTHER" id="PTHR48050:SF13">
    <property type="entry name" value="STEROL 3-BETA-GLUCOSYLTRANSFERASE UGT80A2"/>
    <property type="match status" value="1"/>
</dbReference>